<reference evidence="1" key="1">
    <citation type="submission" date="2021-02" db="EMBL/GenBank/DDBJ databases">
        <authorList>
            <person name="Nowell W R."/>
        </authorList>
    </citation>
    <scope>NUCLEOTIDE SEQUENCE</scope>
</reference>
<comment type="caution">
    <text evidence="1">The sequence shown here is derived from an EMBL/GenBank/DDBJ whole genome shotgun (WGS) entry which is preliminary data.</text>
</comment>
<accession>A0A814L6A1</accession>
<protein>
    <submittedName>
        <fullName evidence="1">Uncharacterized protein</fullName>
    </submittedName>
</protein>
<dbReference type="EMBL" id="CAJNOJ010000082">
    <property type="protein sequence ID" value="CAF1061562.1"/>
    <property type="molecule type" value="Genomic_DNA"/>
</dbReference>
<sequence length="72" mass="8509">MTSYKNHTLCHSTTYYCVIDNKSLEEHERAIRASRDITCLKLDYFLPLSNRTIERSNTHSIFIYSIVTHIDQ</sequence>
<proteinExistence type="predicted"/>
<organism evidence="1 2">
    <name type="scientific">Adineta ricciae</name>
    <name type="common">Rotifer</name>
    <dbReference type="NCBI Taxonomy" id="249248"/>
    <lineage>
        <taxon>Eukaryota</taxon>
        <taxon>Metazoa</taxon>
        <taxon>Spiralia</taxon>
        <taxon>Gnathifera</taxon>
        <taxon>Rotifera</taxon>
        <taxon>Eurotatoria</taxon>
        <taxon>Bdelloidea</taxon>
        <taxon>Adinetida</taxon>
        <taxon>Adinetidae</taxon>
        <taxon>Adineta</taxon>
    </lineage>
</organism>
<dbReference type="AlphaFoldDB" id="A0A814L6A1"/>
<gene>
    <name evidence="1" type="ORF">EDS130_LOCUS17939</name>
</gene>
<name>A0A814L6A1_ADIRI</name>
<evidence type="ECO:0000313" key="1">
    <source>
        <dbReference type="EMBL" id="CAF1061562.1"/>
    </source>
</evidence>
<evidence type="ECO:0000313" key="2">
    <source>
        <dbReference type="Proteomes" id="UP000663852"/>
    </source>
</evidence>
<dbReference type="Proteomes" id="UP000663852">
    <property type="component" value="Unassembled WGS sequence"/>
</dbReference>